<evidence type="ECO:0000313" key="3">
    <source>
        <dbReference type="Proteomes" id="UP000199529"/>
    </source>
</evidence>
<dbReference type="EMBL" id="FNOK01000075">
    <property type="protein sequence ID" value="SDZ45033.1"/>
    <property type="molecule type" value="Genomic_DNA"/>
</dbReference>
<reference evidence="3" key="1">
    <citation type="submission" date="2016-10" db="EMBL/GenBank/DDBJ databases">
        <authorList>
            <person name="Varghese N."/>
            <person name="Submissions S."/>
        </authorList>
    </citation>
    <scope>NUCLEOTIDE SEQUENCE [LARGE SCALE GENOMIC DNA]</scope>
    <source>
        <strain evidence="3">CGMCC 4.3530</strain>
    </source>
</reference>
<sequence>MGSFTEPDQPIGDRLRQLRGKLYTQQELADKAQVSVDLVRKLEQGTRTTARVENLHKLALALDTTLADLIGPARIPDQAPNEGAVELRHAVTDLDDLIGPPADTDPLDVDDAQRAEVYAWGIYWSGDHDAAAAALPSLIYGLRAGYATANLPDRAPLAYALSRTLWAAGSTLMHLRHNDAASAATRWAVRLAAEGNDPWMHATVKGSLAWQLMVSGRYNESMTLTERAAVGIEPDGSAPAPHLSAYGSLLMQSGNAAARAGNGGAARDYLDAAAEVARRLGEDRNDYSTTFGPSLIAMQSADVHIALGDYDRAVDAAATMPRQGAALPTMAHCRHLADRALAHVRLGQPETALPLMATAVQSSPNWAKHQQLPKVVVRELLHTTKQRSSVLRNLASTLGVS</sequence>
<dbReference type="Gene3D" id="1.10.260.40">
    <property type="entry name" value="lambda repressor-like DNA-binding domains"/>
    <property type="match status" value="1"/>
</dbReference>
<dbReference type="SMART" id="SM00530">
    <property type="entry name" value="HTH_XRE"/>
    <property type="match status" value="1"/>
</dbReference>
<name>A0A1H3T3W6_9PSEU</name>
<organism evidence="2 3">
    <name type="scientific">Saccharopolyspora shandongensis</name>
    <dbReference type="NCBI Taxonomy" id="418495"/>
    <lineage>
        <taxon>Bacteria</taxon>
        <taxon>Bacillati</taxon>
        <taxon>Actinomycetota</taxon>
        <taxon>Actinomycetes</taxon>
        <taxon>Pseudonocardiales</taxon>
        <taxon>Pseudonocardiaceae</taxon>
        <taxon>Saccharopolyspora</taxon>
    </lineage>
</organism>
<evidence type="ECO:0000259" key="1">
    <source>
        <dbReference type="PROSITE" id="PS50943"/>
    </source>
</evidence>
<gene>
    <name evidence="2" type="ORF">SAMN05216215_107511</name>
</gene>
<feature type="domain" description="HTH cro/C1-type" evidence="1">
    <location>
        <begin position="15"/>
        <end position="69"/>
    </location>
</feature>
<dbReference type="GO" id="GO:0003677">
    <property type="term" value="F:DNA binding"/>
    <property type="evidence" value="ECO:0007669"/>
    <property type="project" value="InterPro"/>
</dbReference>
<dbReference type="OrthoDB" id="3420984at2"/>
<dbReference type="SUPFAM" id="SSF47413">
    <property type="entry name" value="lambda repressor-like DNA-binding domains"/>
    <property type="match status" value="1"/>
</dbReference>
<dbReference type="SUPFAM" id="SSF48452">
    <property type="entry name" value="TPR-like"/>
    <property type="match status" value="1"/>
</dbReference>
<dbReference type="Proteomes" id="UP000199529">
    <property type="component" value="Unassembled WGS sequence"/>
</dbReference>
<dbReference type="RefSeq" id="WP_093277520.1">
    <property type="nucleotide sequence ID" value="NZ_FNOK01000075.1"/>
</dbReference>
<dbReference type="Pfam" id="PF01381">
    <property type="entry name" value="HTH_3"/>
    <property type="match status" value="1"/>
</dbReference>
<dbReference type="PROSITE" id="PS50943">
    <property type="entry name" value="HTH_CROC1"/>
    <property type="match status" value="1"/>
</dbReference>
<dbReference type="InterPro" id="IPR011990">
    <property type="entry name" value="TPR-like_helical_dom_sf"/>
</dbReference>
<dbReference type="STRING" id="418495.SAMN05216215_107511"/>
<evidence type="ECO:0000313" key="2">
    <source>
        <dbReference type="EMBL" id="SDZ45033.1"/>
    </source>
</evidence>
<dbReference type="InterPro" id="IPR001387">
    <property type="entry name" value="Cro/C1-type_HTH"/>
</dbReference>
<proteinExistence type="predicted"/>
<dbReference type="CDD" id="cd00093">
    <property type="entry name" value="HTH_XRE"/>
    <property type="match status" value="1"/>
</dbReference>
<keyword evidence="3" id="KW-1185">Reference proteome</keyword>
<dbReference type="Gene3D" id="1.25.40.10">
    <property type="entry name" value="Tetratricopeptide repeat domain"/>
    <property type="match status" value="1"/>
</dbReference>
<protein>
    <submittedName>
        <fullName evidence="2">Helix-turn-helix domain-containing protein</fullName>
    </submittedName>
</protein>
<dbReference type="AlphaFoldDB" id="A0A1H3T3W6"/>
<accession>A0A1H3T3W6</accession>
<dbReference type="InterPro" id="IPR010982">
    <property type="entry name" value="Lambda_DNA-bd_dom_sf"/>
</dbReference>